<protein>
    <submittedName>
        <fullName evidence="3">Broad-specificity phosphatase PhoE</fullName>
    </submittedName>
</protein>
<dbReference type="OrthoDB" id="9782128at2"/>
<dbReference type="SUPFAM" id="SSF53254">
    <property type="entry name" value="Phosphoglycerate mutase-like"/>
    <property type="match status" value="1"/>
</dbReference>
<dbReference type="Gene3D" id="3.40.50.1240">
    <property type="entry name" value="Phosphoglycerate mutase-like"/>
    <property type="match status" value="1"/>
</dbReference>
<name>A0A662Z409_9STAP</name>
<dbReference type="PANTHER" id="PTHR48100:SF1">
    <property type="entry name" value="HISTIDINE PHOSPHATASE FAMILY PROTEIN-RELATED"/>
    <property type="match status" value="1"/>
</dbReference>
<dbReference type="SMART" id="SM00855">
    <property type="entry name" value="PGAM"/>
    <property type="match status" value="1"/>
</dbReference>
<evidence type="ECO:0000256" key="2">
    <source>
        <dbReference type="PIRSR" id="PIRSR613078-2"/>
    </source>
</evidence>
<dbReference type="PANTHER" id="PTHR48100">
    <property type="entry name" value="BROAD-SPECIFICITY PHOSPHATASE YOR283W-RELATED"/>
    <property type="match status" value="1"/>
</dbReference>
<gene>
    <name evidence="3" type="ORF">SAMN05192557_0646</name>
</gene>
<accession>A0A662Z409</accession>
<organism evidence="3 4">
    <name type="scientific">Aliicoccus persicus</name>
    <dbReference type="NCBI Taxonomy" id="930138"/>
    <lineage>
        <taxon>Bacteria</taxon>
        <taxon>Bacillati</taxon>
        <taxon>Bacillota</taxon>
        <taxon>Bacilli</taxon>
        <taxon>Bacillales</taxon>
        <taxon>Staphylococcaceae</taxon>
        <taxon>Aliicoccus</taxon>
    </lineage>
</organism>
<evidence type="ECO:0000313" key="3">
    <source>
        <dbReference type="EMBL" id="SEV87355.1"/>
    </source>
</evidence>
<dbReference type="Pfam" id="PF00300">
    <property type="entry name" value="His_Phos_1"/>
    <property type="match status" value="1"/>
</dbReference>
<dbReference type="AlphaFoldDB" id="A0A662Z409"/>
<sequence>MKGNDCVQVTLVRHGLTDYNLHGKVQGILDVPLNSIGLDQAKYASEFLKNETFDAIYSSPLSRAVKTAEAINKHFDLEIQTINDLKEQNFYDFEGADIKELIQNYPNGIDEHIESFESLSERVKVALDKIYEEQGPGKHILLTAHSRTIKAILNHFDNAVCIKTSPLENCSVSRISYDGKDGNVLEMNTLTMTNEKENKNQGMAH</sequence>
<dbReference type="GO" id="GO:0005737">
    <property type="term" value="C:cytoplasm"/>
    <property type="evidence" value="ECO:0007669"/>
    <property type="project" value="TreeGrafter"/>
</dbReference>
<feature type="active site" description="Proton donor/acceptor" evidence="1">
    <location>
        <position position="87"/>
    </location>
</feature>
<evidence type="ECO:0000256" key="1">
    <source>
        <dbReference type="PIRSR" id="PIRSR613078-1"/>
    </source>
</evidence>
<dbReference type="InterPro" id="IPR050275">
    <property type="entry name" value="PGM_Phosphatase"/>
</dbReference>
<keyword evidence="4" id="KW-1185">Reference proteome</keyword>
<evidence type="ECO:0000313" key="4">
    <source>
        <dbReference type="Proteomes" id="UP000243605"/>
    </source>
</evidence>
<dbReference type="InterPro" id="IPR029033">
    <property type="entry name" value="His_PPase_superfam"/>
</dbReference>
<feature type="binding site" evidence="2">
    <location>
        <begin position="13"/>
        <end position="20"/>
    </location>
    <ligand>
        <name>substrate</name>
    </ligand>
</feature>
<dbReference type="EMBL" id="FOIT01000001">
    <property type="protein sequence ID" value="SEV87355.1"/>
    <property type="molecule type" value="Genomic_DNA"/>
</dbReference>
<dbReference type="Proteomes" id="UP000243605">
    <property type="component" value="Unassembled WGS sequence"/>
</dbReference>
<dbReference type="GO" id="GO:0016791">
    <property type="term" value="F:phosphatase activity"/>
    <property type="evidence" value="ECO:0007669"/>
    <property type="project" value="TreeGrafter"/>
</dbReference>
<reference evidence="3 4" key="1">
    <citation type="submission" date="2016-10" db="EMBL/GenBank/DDBJ databases">
        <authorList>
            <person name="Varghese N."/>
            <person name="Submissions S."/>
        </authorList>
    </citation>
    <scope>NUCLEOTIDE SEQUENCE [LARGE SCALE GENOMIC DNA]</scope>
    <source>
        <strain evidence="3 4">IBRC-M10081</strain>
    </source>
</reference>
<feature type="binding site" evidence="2">
    <location>
        <position position="63"/>
    </location>
    <ligand>
        <name>substrate</name>
    </ligand>
</feature>
<feature type="active site" description="Tele-phosphohistidine intermediate" evidence="1">
    <location>
        <position position="14"/>
    </location>
</feature>
<dbReference type="CDD" id="cd07067">
    <property type="entry name" value="HP_PGM_like"/>
    <property type="match status" value="1"/>
</dbReference>
<proteinExistence type="predicted"/>
<dbReference type="InterPro" id="IPR013078">
    <property type="entry name" value="His_Pase_superF_clade-1"/>
</dbReference>